<evidence type="ECO:0000313" key="8">
    <source>
        <dbReference type="EMBL" id="KAG0646518.1"/>
    </source>
</evidence>
<proteinExistence type="inferred from homology"/>
<dbReference type="CDD" id="cd02181">
    <property type="entry name" value="GH16_fungal_Lam16A_glucanase"/>
    <property type="match status" value="1"/>
</dbReference>
<protein>
    <recommendedName>
        <fullName evidence="3">endo-1,3(4)-beta-glucanase</fullName>
        <ecNumber evidence="3">3.2.1.6</ecNumber>
    </recommendedName>
</protein>
<dbReference type="Proteomes" id="UP000785200">
    <property type="component" value="Unassembled WGS sequence"/>
</dbReference>
<gene>
    <name evidence="8" type="ORF">D0Z07_7381</name>
</gene>
<dbReference type="FunFam" id="2.60.120.200:FF:000114">
    <property type="entry name" value="Probable endo-1,3(4)-beta-glucanase NFIA_089530"/>
    <property type="match status" value="1"/>
</dbReference>
<evidence type="ECO:0000313" key="9">
    <source>
        <dbReference type="Proteomes" id="UP000785200"/>
    </source>
</evidence>
<dbReference type="GO" id="GO:0009251">
    <property type="term" value="P:glucan catabolic process"/>
    <property type="evidence" value="ECO:0007669"/>
    <property type="project" value="TreeGrafter"/>
</dbReference>
<evidence type="ECO:0000256" key="4">
    <source>
        <dbReference type="ARBA" id="ARBA00022801"/>
    </source>
</evidence>
<comment type="caution">
    <text evidence="8">The sequence shown here is derived from an EMBL/GenBank/DDBJ whole genome shotgun (WGS) entry which is preliminary data.</text>
</comment>
<feature type="transmembrane region" description="Helical" evidence="6">
    <location>
        <begin position="60"/>
        <end position="79"/>
    </location>
</feature>
<dbReference type="InterPro" id="IPR050546">
    <property type="entry name" value="Glycosyl_Hydrlase_16"/>
</dbReference>
<evidence type="ECO:0000256" key="5">
    <source>
        <dbReference type="ARBA" id="ARBA00023295"/>
    </source>
</evidence>
<name>A0A9P6VES8_9HELO</name>
<dbReference type="PANTHER" id="PTHR10963">
    <property type="entry name" value="GLYCOSYL HYDROLASE-RELATED"/>
    <property type="match status" value="1"/>
</dbReference>
<evidence type="ECO:0000256" key="1">
    <source>
        <dbReference type="ARBA" id="ARBA00000124"/>
    </source>
</evidence>
<dbReference type="OrthoDB" id="192832at2759"/>
<evidence type="ECO:0000256" key="2">
    <source>
        <dbReference type="ARBA" id="ARBA00006865"/>
    </source>
</evidence>
<dbReference type="EC" id="3.2.1.6" evidence="3"/>
<keyword evidence="9" id="KW-1185">Reference proteome</keyword>
<dbReference type="PANTHER" id="PTHR10963:SF42">
    <property type="entry name" value="PUTATIVE (AFU_ORTHOLOGUE AFUA_5G02280)-RELATED"/>
    <property type="match status" value="1"/>
</dbReference>
<keyword evidence="6" id="KW-0472">Membrane</keyword>
<keyword evidence="6" id="KW-0812">Transmembrane</keyword>
<dbReference type="Gene3D" id="2.60.120.200">
    <property type="match status" value="1"/>
</dbReference>
<evidence type="ECO:0000259" key="7">
    <source>
        <dbReference type="PROSITE" id="PS51762"/>
    </source>
</evidence>
<sequence>MSFATLEDMNQRRKHPYAENIGMLGESSTPMGPPPQYKLDRDDTLNPSPWNVRYWGWKKWAALIGGVIVIVVIVVVAAVEATKKSKYPNYSALQYSLADTYSGDSFFDSFDYFTGYDPSSGFVHYVPATEAQTLNLTYASASSAVLRVDTSVNASSVPNASTGRFSVRITSKTQYTDGLFIFDVVHTPIGCGTWPALWLSDPDNWPTNGEIDLMEAVNVVGSTENQVTLHTSPGCKMDVKRKETGKSLQTSCVNSTNGNAGCGVDAGTATFGTGYNDNGGGVMAMELRSAGIRVWQFLRSAIPADITSGSPDPSTWGEATADFPATDCDIGTHFRNQSIIANIDLCGSWAGTQSVYDKTCASTTFPTCQDQVANNSQAFTDAYWEFGKFSVYKAS</sequence>
<dbReference type="SUPFAM" id="SSF49899">
    <property type="entry name" value="Concanavalin A-like lectins/glucanases"/>
    <property type="match status" value="1"/>
</dbReference>
<reference evidence="8" key="1">
    <citation type="submission" date="2019-07" db="EMBL/GenBank/DDBJ databases">
        <title>Hyphodiscus hymeniophilus genome sequencing and assembly.</title>
        <authorList>
            <person name="Kramer G."/>
            <person name="Nodwell J."/>
        </authorList>
    </citation>
    <scope>NUCLEOTIDE SEQUENCE</scope>
    <source>
        <strain evidence="8">ATCC 34498</strain>
    </source>
</reference>
<feature type="domain" description="GH16" evidence="7">
    <location>
        <begin position="88"/>
        <end position="358"/>
    </location>
</feature>
<dbReference type="InterPro" id="IPR000757">
    <property type="entry name" value="Beta-glucanase-like"/>
</dbReference>
<dbReference type="Pfam" id="PF26113">
    <property type="entry name" value="GH16_XgeA"/>
    <property type="match status" value="1"/>
</dbReference>
<comment type="similarity">
    <text evidence="2">Belongs to the glycosyl hydrolase 16 family.</text>
</comment>
<evidence type="ECO:0000256" key="6">
    <source>
        <dbReference type="SAM" id="Phobius"/>
    </source>
</evidence>
<evidence type="ECO:0000256" key="3">
    <source>
        <dbReference type="ARBA" id="ARBA00012599"/>
    </source>
</evidence>
<organism evidence="8 9">
    <name type="scientific">Hyphodiscus hymeniophilus</name>
    <dbReference type="NCBI Taxonomy" id="353542"/>
    <lineage>
        <taxon>Eukaryota</taxon>
        <taxon>Fungi</taxon>
        <taxon>Dikarya</taxon>
        <taxon>Ascomycota</taxon>
        <taxon>Pezizomycotina</taxon>
        <taxon>Leotiomycetes</taxon>
        <taxon>Helotiales</taxon>
        <taxon>Hyphodiscaceae</taxon>
        <taxon>Hyphodiscus</taxon>
    </lineage>
</organism>
<keyword evidence="4" id="KW-0378">Hydrolase</keyword>
<dbReference type="EMBL" id="VNKQ01000015">
    <property type="protein sequence ID" value="KAG0646518.1"/>
    <property type="molecule type" value="Genomic_DNA"/>
</dbReference>
<accession>A0A9P6VES8</accession>
<dbReference type="GO" id="GO:0052861">
    <property type="term" value="F:endo-1,3(4)-beta-glucanase activity"/>
    <property type="evidence" value="ECO:0007669"/>
    <property type="project" value="UniProtKB-EC"/>
</dbReference>
<comment type="catalytic activity">
    <reaction evidence="1">
        <text>Endohydrolysis of (1-&gt;3)- or (1-&gt;4)-linkages in beta-D-glucans when the glucose residue whose reducing group is involved in the linkage to be hydrolyzed is itself substituted at C-3.</text>
        <dbReference type="EC" id="3.2.1.6"/>
    </reaction>
</comment>
<dbReference type="PROSITE" id="PS51762">
    <property type="entry name" value="GH16_2"/>
    <property type="match status" value="1"/>
</dbReference>
<keyword evidence="6" id="KW-1133">Transmembrane helix</keyword>
<keyword evidence="5 8" id="KW-0326">Glycosidase</keyword>
<dbReference type="InterPro" id="IPR013320">
    <property type="entry name" value="ConA-like_dom_sf"/>
</dbReference>
<dbReference type="AlphaFoldDB" id="A0A9P6VES8"/>